<evidence type="ECO:0000313" key="4">
    <source>
        <dbReference type="Proteomes" id="UP000254467"/>
    </source>
</evidence>
<evidence type="ECO:0000256" key="1">
    <source>
        <dbReference type="SAM" id="MobiDB-lite"/>
    </source>
</evidence>
<gene>
    <name evidence="3" type="ORF">NCTC11862_00683</name>
</gene>
<reference evidence="3 4" key="1">
    <citation type="submission" date="2018-06" db="EMBL/GenBank/DDBJ databases">
        <authorList>
            <consortium name="Pathogen Informatics"/>
            <person name="Doyle S."/>
        </authorList>
    </citation>
    <scope>NUCLEOTIDE SEQUENCE [LARGE SCALE GENOMIC DNA]</scope>
    <source>
        <strain evidence="3 4">NCTC11862</strain>
    </source>
</reference>
<dbReference type="EMBL" id="UFXQ01000001">
    <property type="protein sequence ID" value="STC68907.1"/>
    <property type="molecule type" value="Genomic_DNA"/>
</dbReference>
<dbReference type="Proteomes" id="UP000254467">
    <property type="component" value="Unassembled WGS sequence"/>
</dbReference>
<organism evidence="3 4">
    <name type="scientific">Corynebacterium pilosum</name>
    <dbReference type="NCBI Taxonomy" id="35756"/>
    <lineage>
        <taxon>Bacteria</taxon>
        <taxon>Bacillati</taxon>
        <taxon>Actinomycetota</taxon>
        <taxon>Actinomycetes</taxon>
        <taxon>Mycobacteriales</taxon>
        <taxon>Corynebacteriaceae</taxon>
        <taxon>Corynebacterium</taxon>
    </lineage>
</organism>
<feature type="domain" description="Long Rib" evidence="2">
    <location>
        <begin position="253"/>
        <end position="349"/>
    </location>
</feature>
<evidence type="ECO:0000259" key="2">
    <source>
        <dbReference type="Pfam" id="PF18957"/>
    </source>
</evidence>
<dbReference type="AlphaFoldDB" id="A0A376CL39"/>
<evidence type="ECO:0000313" key="3">
    <source>
        <dbReference type="EMBL" id="STC68907.1"/>
    </source>
</evidence>
<accession>A0A376CL39</accession>
<name>A0A376CL39_9CORY</name>
<dbReference type="STRING" id="35756.GCA_001044155_01028"/>
<keyword evidence="4" id="KW-1185">Reference proteome</keyword>
<dbReference type="InterPro" id="IPR044055">
    <property type="entry name" value="RibLong"/>
</dbReference>
<dbReference type="NCBIfam" id="NF038186">
    <property type="entry name" value="YPDG_rpt"/>
    <property type="match status" value="1"/>
</dbReference>
<dbReference type="Pfam" id="PF18957">
    <property type="entry name" value="RibLong"/>
    <property type="match status" value="1"/>
</dbReference>
<sequence length="515" mass="55270">MATAALAFSLAFSAGTVVPDSPLGGSLPAAQAQTRSAGTPQDTAIKADLIAENPEIASEFDLSADEFKNMVSGTARQSDQINVAVPEGTPIYLRYQKTNGSWSDYYVTKTHSRLGQQGVYAFDMSETDFDVSKHSVELSLGQGSKTEILETSMKYGALEMNHRTNSISRVGIKASKTGESAHGRDAGIRIAPPNLQEARTVAVSQTYTAKRTHTYVRMCNFRVSQPQDDGTTDHIEVPGVVETPKDEERWVGGYEDVAGPAGAPIYVDAPLFDDATTDVVEKNEAPQRTEFKEAGNTLPEGSTVKVDRKTGAMEIVTDPETAPGNYTVDVKFIFTDGTEQTETVNITVKPADMGLGEEIAELIDSRPDDTPQVDREKCVQSVVNYGLPLLALIPLGLATQINIPGLKTLVDEIDAWFIANNNKLQMDLGIFDREAADYALRFNAKLREVAPYAADAAIGVTMVAMGVLAGTMIYDACTPDDPLQATSSLQGSSGNTYGSEGIQRNETPAGSSSQE</sequence>
<feature type="region of interest" description="Disordered" evidence="1">
    <location>
        <begin position="484"/>
        <end position="515"/>
    </location>
</feature>
<proteinExistence type="predicted"/>
<protein>
    <recommendedName>
        <fullName evidence="2">Long Rib domain-containing protein</fullName>
    </recommendedName>
</protein>